<feature type="transmembrane region" description="Helical" evidence="1">
    <location>
        <begin position="278"/>
        <end position="304"/>
    </location>
</feature>
<keyword evidence="1" id="KW-0472">Membrane</keyword>
<dbReference type="Pfam" id="PF13962">
    <property type="entry name" value="PGG"/>
    <property type="match status" value="1"/>
</dbReference>
<evidence type="ECO:0000313" key="3">
    <source>
        <dbReference type="EMBL" id="KAF5789081.1"/>
    </source>
</evidence>
<evidence type="ECO:0000259" key="2">
    <source>
        <dbReference type="Pfam" id="PF13962"/>
    </source>
</evidence>
<dbReference type="EMBL" id="MNCJ02000324">
    <property type="protein sequence ID" value="KAF5789081.1"/>
    <property type="molecule type" value="Genomic_DNA"/>
</dbReference>
<keyword evidence="4" id="KW-1185">Reference proteome</keyword>
<feature type="transmembrane region" description="Helical" evidence="1">
    <location>
        <begin position="199"/>
        <end position="216"/>
    </location>
</feature>
<keyword evidence="1" id="KW-1133">Transmembrane helix</keyword>
<reference evidence="3" key="2">
    <citation type="submission" date="2020-06" db="EMBL/GenBank/DDBJ databases">
        <title>Helianthus annuus Genome sequencing and assembly Release 2.</title>
        <authorList>
            <person name="Gouzy J."/>
            <person name="Langlade N."/>
            <person name="Munos S."/>
        </authorList>
    </citation>
    <scope>NUCLEOTIDE SEQUENCE</scope>
    <source>
        <tissue evidence="3">Leaves</tissue>
    </source>
</reference>
<protein>
    <submittedName>
        <fullName evidence="3">PGG domain-containing protein</fullName>
    </submittedName>
</protein>
<sequence>MSVVSVFKNYKEKMERRSVARALLDIVCEKIKFSNDTSSYPAFYTEPIIEAIRRDASDVVEKIVNWFPSAAMVFDEDGNNISQAAFKNRASRVAALVINTSIAKHTSLSQKIKDDHCGNNFLHYVARLGPSKKLNLLSSPPFQLQLELRWFKLAQEKVPEGLMEKNCFGETPEMVFTKEHKELLVECGNWMKSTANSHALTATIIITIMFAAAITVPGGNDEKNKGVPNFNGKPAFIVFEASIVIAMVTAYLSMLLFSTILNARFTEQDFHIRRPLALMVASVSLLLSAMFSMVAFGAALSLIFGMEIPWALGFIAALIGIPMAISSNFYSNLLHDWIHNESEFSSITFSGRLNLLGRILI</sequence>
<dbReference type="InterPro" id="IPR026961">
    <property type="entry name" value="PGG_dom"/>
</dbReference>
<accession>A0A9K3N6G8</accession>
<evidence type="ECO:0000256" key="1">
    <source>
        <dbReference type="SAM" id="Phobius"/>
    </source>
</evidence>
<dbReference type="GO" id="GO:0016020">
    <property type="term" value="C:membrane"/>
    <property type="evidence" value="ECO:0000318"/>
    <property type="project" value="GO_Central"/>
</dbReference>
<feature type="transmembrane region" description="Helical" evidence="1">
    <location>
        <begin position="236"/>
        <end position="257"/>
    </location>
</feature>
<gene>
    <name evidence="3" type="ORF">HanXRQr2_Chr09g0366651</name>
</gene>
<dbReference type="PANTHER" id="PTHR24177:SF475">
    <property type="entry name" value="ANKYRIN REPEAT-CONTAINING DOMAIN, PGG DOMAIN PROTEIN-RELATED"/>
    <property type="match status" value="1"/>
</dbReference>
<dbReference type="PANTHER" id="PTHR24177">
    <property type="entry name" value="CASKIN"/>
    <property type="match status" value="1"/>
</dbReference>
<name>A0A9K3N6G8_HELAN</name>
<keyword evidence="1" id="KW-0812">Transmembrane</keyword>
<dbReference type="AlphaFoldDB" id="A0A9K3N6G8"/>
<reference evidence="3" key="1">
    <citation type="journal article" date="2017" name="Nature">
        <title>The sunflower genome provides insights into oil metabolism, flowering and Asterid evolution.</title>
        <authorList>
            <person name="Badouin H."/>
            <person name="Gouzy J."/>
            <person name="Grassa C.J."/>
            <person name="Murat F."/>
            <person name="Staton S.E."/>
            <person name="Cottret L."/>
            <person name="Lelandais-Briere C."/>
            <person name="Owens G.L."/>
            <person name="Carrere S."/>
            <person name="Mayjonade B."/>
            <person name="Legrand L."/>
            <person name="Gill N."/>
            <person name="Kane N.C."/>
            <person name="Bowers J.E."/>
            <person name="Hubner S."/>
            <person name="Bellec A."/>
            <person name="Berard A."/>
            <person name="Berges H."/>
            <person name="Blanchet N."/>
            <person name="Boniface M.C."/>
            <person name="Brunel D."/>
            <person name="Catrice O."/>
            <person name="Chaidir N."/>
            <person name="Claudel C."/>
            <person name="Donnadieu C."/>
            <person name="Faraut T."/>
            <person name="Fievet G."/>
            <person name="Helmstetter N."/>
            <person name="King M."/>
            <person name="Knapp S.J."/>
            <person name="Lai Z."/>
            <person name="Le Paslier M.C."/>
            <person name="Lippi Y."/>
            <person name="Lorenzon L."/>
            <person name="Mandel J.R."/>
            <person name="Marage G."/>
            <person name="Marchand G."/>
            <person name="Marquand E."/>
            <person name="Bret-Mestries E."/>
            <person name="Morien E."/>
            <person name="Nambeesan S."/>
            <person name="Nguyen T."/>
            <person name="Pegot-Espagnet P."/>
            <person name="Pouilly N."/>
            <person name="Raftis F."/>
            <person name="Sallet E."/>
            <person name="Schiex T."/>
            <person name="Thomas J."/>
            <person name="Vandecasteele C."/>
            <person name="Vares D."/>
            <person name="Vear F."/>
            <person name="Vautrin S."/>
            <person name="Crespi M."/>
            <person name="Mangin B."/>
            <person name="Burke J.M."/>
            <person name="Salse J."/>
            <person name="Munos S."/>
            <person name="Vincourt P."/>
            <person name="Rieseberg L.H."/>
            <person name="Langlade N.B."/>
        </authorList>
    </citation>
    <scope>NUCLEOTIDE SEQUENCE</scope>
    <source>
        <tissue evidence="3">Leaves</tissue>
    </source>
</reference>
<evidence type="ECO:0000313" key="4">
    <source>
        <dbReference type="Proteomes" id="UP000215914"/>
    </source>
</evidence>
<proteinExistence type="predicted"/>
<feature type="domain" description="PGG" evidence="2">
    <location>
        <begin position="189"/>
        <end position="301"/>
    </location>
</feature>
<feature type="transmembrane region" description="Helical" evidence="1">
    <location>
        <begin position="310"/>
        <end position="330"/>
    </location>
</feature>
<comment type="caution">
    <text evidence="3">The sequence shown here is derived from an EMBL/GenBank/DDBJ whole genome shotgun (WGS) entry which is preliminary data.</text>
</comment>
<dbReference type="Gramene" id="mRNA:HanXRQr2_Chr09g0366651">
    <property type="protein sequence ID" value="mRNA:HanXRQr2_Chr09g0366651"/>
    <property type="gene ID" value="HanXRQr2_Chr09g0366651"/>
</dbReference>
<organism evidence="3 4">
    <name type="scientific">Helianthus annuus</name>
    <name type="common">Common sunflower</name>
    <dbReference type="NCBI Taxonomy" id="4232"/>
    <lineage>
        <taxon>Eukaryota</taxon>
        <taxon>Viridiplantae</taxon>
        <taxon>Streptophyta</taxon>
        <taxon>Embryophyta</taxon>
        <taxon>Tracheophyta</taxon>
        <taxon>Spermatophyta</taxon>
        <taxon>Magnoliopsida</taxon>
        <taxon>eudicotyledons</taxon>
        <taxon>Gunneridae</taxon>
        <taxon>Pentapetalae</taxon>
        <taxon>asterids</taxon>
        <taxon>campanulids</taxon>
        <taxon>Asterales</taxon>
        <taxon>Asteraceae</taxon>
        <taxon>Asteroideae</taxon>
        <taxon>Heliantheae alliance</taxon>
        <taxon>Heliantheae</taxon>
        <taxon>Helianthus</taxon>
    </lineage>
</organism>
<dbReference type="Proteomes" id="UP000215914">
    <property type="component" value="Unassembled WGS sequence"/>
</dbReference>